<gene>
    <name evidence="2" type="ORF">EXIGLDRAFT_716640</name>
</gene>
<evidence type="ECO:0000256" key="1">
    <source>
        <dbReference type="SAM" id="MobiDB-lite"/>
    </source>
</evidence>
<proteinExistence type="predicted"/>
<dbReference type="EMBL" id="KV425982">
    <property type="protein sequence ID" value="KZV93903.1"/>
    <property type="molecule type" value="Genomic_DNA"/>
</dbReference>
<feature type="compositionally biased region" description="Low complexity" evidence="1">
    <location>
        <begin position="48"/>
        <end position="59"/>
    </location>
</feature>
<dbReference type="Proteomes" id="UP000077266">
    <property type="component" value="Unassembled WGS sequence"/>
</dbReference>
<dbReference type="OrthoDB" id="3265655at2759"/>
<reference evidence="2 3" key="1">
    <citation type="journal article" date="2016" name="Mol. Biol. Evol.">
        <title>Comparative Genomics of Early-Diverging Mushroom-Forming Fungi Provides Insights into the Origins of Lignocellulose Decay Capabilities.</title>
        <authorList>
            <person name="Nagy L.G."/>
            <person name="Riley R."/>
            <person name="Tritt A."/>
            <person name="Adam C."/>
            <person name="Daum C."/>
            <person name="Floudas D."/>
            <person name="Sun H."/>
            <person name="Yadav J.S."/>
            <person name="Pangilinan J."/>
            <person name="Larsson K.H."/>
            <person name="Matsuura K."/>
            <person name="Barry K."/>
            <person name="Labutti K."/>
            <person name="Kuo R."/>
            <person name="Ohm R.A."/>
            <person name="Bhattacharya S.S."/>
            <person name="Shirouzu T."/>
            <person name="Yoshinaga Y."/>
            <person name="Martin F.M."/>
            <person name="Grigoriev I.V."/>
            <person name="Hibbett D.S."/>
        </authorList>
    </citation>
    <scope>NUCLEOTIDE SEQUENCE [LARGE SCALE GENOMIC DNA]</scope>
    <source>
        <strain evidence="2 3">HHB12029</strain>
    </source>
</reference>
<protein>
    <submittedName>
        <fullName evidence="2">Uncharacterized protein</fullName>
    </submittedName>
</protein>
<organism evidence="2 3">
    <name type="scientific">Exidia glandulosa HHB12029</name>
    <dbReference type="NCBI Taxonomy" id="1314781"/>
    <lineage>
        <taxon>Eukaryota</taxon>
        <taxon>Fungi</taxon>
        <taxon>Dikarya</taxon>
        <taxon>Basidiomycota</taxon>
        <taxon>Agaricomycotina</taxon>
        <taxon>Agaricomycetes</taxon>
        <taxon>Auriculariales</taxon>
        <taxon>Exidiaceae</taxon>
        <taxon>Exidia</taxon>
    </lineage>
</organism>
<name>A0A165IUS5_EXIGL</name>
<dbReference type="AlphaFoldDB" id="A0A165IUS5"/>
<feature type="compositionally biased region" description="Gly residues" evidence="1">
    <location>
        <begin position="100"/>
        <end position="112"/>
    </location>
</feature>
<feature type="region of interest" description="Disordered" evidence="1">
    <location>
        <begin position="1"/>
        <end position="116"/>
    </location>
</feature>
<keyword evidence="3" id="KW-1185">Reference proteome</keyword>
<feature type="compositionally biased region" description="Basic residues" evidence="1">
    <location>
        <begin position="89"/>
        <end position="99"/>
    </location>
</feature>
<sequence length="345" mass="35716">MGAQSRNTNQRFPFNPFAFRQPPKTNAAQVKKPINPTAGSKNLATSSKTPTKTNNAAAAKPKKVKKPVTAMWFQPGGVPGRKAAAANAFRKKKGGKGKGGKGNAGAGAGAGNAGAANATTTTSAAAETTTAADNVAAADTGIKDVVEMCLNADGKTGCFEILGDSKDSCFTIPRPIGNNVAFFLPPPDDTCELFTDLDCTSFPTTAFEAISDVKQLSWSCQPTANVTATTTTDTATTTTAANNAIETGKDSNVNDATDTGIKDVIEGCNNADGFTKCFEILGDSKESCFTIPRPLANNVAFWLPSPNSTCTLFTDEDCSQNAFTPALGAIPNVKQNSWSCVANTA</sequence>
<accession>A0A165IUS5</accession>
<dbReference type="InParanoid" id="A0A165IUS5"/>
<evidence type="ECO:0000313" key="3">
    <source>
        <dbReference type="Proteomes" id="UP000077266"/>
    </source>
</evidence>
<feature type="compositionally biased region" description="Polar residues" evidence="1">
    <location>
        <begin position="1"/>
        <end position="12"/>
    </location>
</feature>
<feature type="compositionally biased region" description="Polar residues" evidence="1">
    <location>
        <begin position="37"/>
        <end position="47"/>
    </location>
</feature>
<evidence type="ECO:0000313" key="2">
    <source>
        <dbReference type="EMBL" id="KZV93903.1"/>
    </source>
</evidence>